<feature type="transmembrane region" description="Helical" evidence="1">
    <location>
        <begin position="46"/>
        <end position="64"/>
    </location>
</feature>
<comment type="caution">
    <text evidence="2">The sequence shown here is derived from an EMBL/GenBank/DDBJ whole genome shotgun (WGS) entry which is preliminary data.</text>
</comment>
<reference evidence="2" key="2">
    <citation type="submission" date="2022-02" db="EMBL/GenBank/DDBJ databases">
        <authorList>
            <person name="Elcheninov A.G."/>
            <person name="Sorokin D.Y."/>
            <person name="Kublanov I.V."/>
        </authorList>
    </citation>
    <scope>NUCLEOTIDE SEQUENCE</scope>
    <source>
        <strain evidence="2">AArc-St2</strain>
    </source>
</reference>
<accession>A0AAE3FUS3</accession>
<feature type="transmembrane region" description="Helical" evidence="1">
    <location>
        <begin position="103"/>
        <end position="124"/>
    </location>
</feature>
<organism evidence="2 3">
    <name type="scientific">Natronocalculus amylovorans</name>
    <dbReference type="NCBI Taxonomy" id="2917812"/>
    <lineage>
        <taxon>Archaea</taxon>
        <taxon>Methanobacteriati</taxon>
        <taxon>Methanobacteriota</taxon>
        <taxon>Stenosarchaea group</taxon>
        <taxon>Halobacteria</taxon>
        <taxon>Halobacteriales</taxon>
        <taxon>Haloferacaceae</taxon>
        <taxon>Natronocalculus</taxon>
    </lineage>
</organism>
<proteinExistence type="predicted"/>
<keyword evidence="1" id="KW-1133">Transmembrane helix</keyword>
<keyword evidence="1" id="KW-0472">Membrane</keyword>
<keyword evidence="3" id="KW-1185">Reference proteome</keyword>
<protein>
    <submittedName>
        <fullName evidence="2">Uncharacterized protein</fullName>
    </submittedName>
</protein>
<sequence>MTRRETLLNVVGVQAALITAAAHLLWLYPQLSWSLLTGAVTDVRPYLFLLASTVLVSGSVAVFNGAHYRRLYALLIGTLGSLCVGFILWEGTNTLAALAGEPLATVAKGAEIIGILAFSGLYWLHHPDRYGPDVASKPDPDR</sequence>
<feature type="transmembrane region" description="Helical" evidence="1">
    <location>
        <begin position="71"/>
        <end position="91"/>
    </location>
</feature>
<evidence type="ECO:0000256" key="1">
    <source>
        <dbReference type="SAM" id="Phobius"/>
    </source>
</evidence>
<dbReference type="AlphaFoldDB" id="A0AAE3FUS3"/>
<name>A0AAE3FUS3_9EURY</name>
<dbReference type="EMBL" id="JAKRVX010000001">
    <property type="protein sequence ID" value="MCL9815992.1"/>
    <property type="molecule type" value="Genomic_DNA"/>
</dbReference>
<keyword evidence="1" id="KW-0812">Transmembrane</keyword>
<evidence type="ECO:0000313" key="3">
    <source>
        <dbReference type="Proteomes" id="UP001203207"/>
    </source>
</evidence>
<dbReference type="Proteomes" id="UP001203207">
    <property type="component" value="Unassembled WGS sequence"/>
</dbReference>
<gene>
    <name evidence="2" type="ORF">AArcSt2_03455</name>
</gene>
<evidence type="ECO:0000313" key="2">
    <source>
        <dbReference type="EMBL" id="MCL9815992.1"/>
    </source>
</evidence>
<dbReference type="RefSeq" id="WP_250582914.1">
    <property type="nucleotide sequence ID" value="NZ_JAKRVX010000001.1"/>
</dbReference>
<feature type="transmembrane region" description="Helical" evidence="1">
    <location>
        <begin position="7"/>
        <end position="26"/>
    </location>
</feature>
<reference evidence="2" key="1">
    <citation type="journal article" date="2022" name="Syst. Appl. Microbiol.">
        <title>Natronocalculus amylovorans gen. nov., sp. nov., and Natranaeroarchaeum aerophilus sp. nov., dominant culturable amylolytic natronoarchaea from hypersaline soda lakes in southwestern Siberia.</title>
        <authorList>
            <person name="Sorokin D.Y."/>
            <person name="Elcheninov A.G."/>
            <person name="Khizhniak T.V."/>
            <person name="Koenen M."/>
            <person name="Bale N.J."/>
            <person name="Damste J.S.S."/>
            <person name="Kublanov I.V."/>
        </authorList>
    </citation>
    <scope>NUCLEOTIDE SEQUENCE</scope>
    <source>
        <strain evidence="2">AArc-St2</strain>
    </source>
</reference>